<accession>A0A9W4UBR7</accession>
<name>A0A9W4UBR7_9PLEO</name>
<dbReference type="EMBL" id="CAOQHR010000004">
    <property type="protein sequence ID" value="CAI6333000.1"/>
    <property type="molecule type" value="Genomic_DNA"/>
</dbReference>
<comment type="caution">
    <text evidence="1">The sequence shown here is derived from an EMBL/GenBank/DDBJ whole genome shotgun (WGS) entry which is preliminary data.</text>
</comment>
<reference evidence="1" key="1">
    <citation type="submission" date="2023-01" db="EMBL/GenBank/DDBJ databases">
        <authorList>
            <person name="Van Ghelder C."/>
            <person name="Rancurel C."/>
        </authorList>
    </citation>
    <scope>NUCLEOTIDE SEQUENCE</scope>
    <source>
        <strain evidence="1">CNCM I-4278</strain>
    </source>
</reference>
<organism evidence="1 2">
    <name type="scientific">Periconia digitata</name>
    <dbReference type="NCBI Taxonomy" id="1303443"/>
    <lineage>
        <taxon>Eukaryota</taxon>
        <taxon>Fungi</taxon>
        <taxon>Dikarya</taxon>
        <taxon>Ascomycota</taxon>
        <taxon>Pezizomycotina</taxon>
        <taxon>Dothideomycetes</taxon>
        <taxon>Pleosporomycetidae</taxon>
        <taxon>Pleosporales</taxon>
        <taxon>Massarineae</taxon>
        <taxon>Periconiaceae</taxon>
        <taxon>Periconia</taxon>
    </lineage>
</organism>
<gene>
    <name evidence="1" type="ORF">PDIGIT_LOCUS6034</name>
</gene>
<sequence length="126" mass="13574">MQGTPAVFEQTSQASQRLRPAHQSYYHQSNSTCVPSALISNLAPIPWGKVNDATCAPSGFWLGLCSVPSPAAYMNSSLDKEEIKLVATIARATLGYPILAKLDSHFLDTCLISPYLVDGLTNTTMV</sequence>
<dbReference type="Proteomes" id="UP001152607">
    <property type="component" value="Unassembled WGS sequence"/>
</dbReference>
<evidence type="ECO:0000313" key="1">
    <source>
        <dbReference type="EMBL" id="CAI6333000.1"/>
    </source>
</evidence>
<proteinExistence type="predicted"/>
<evidence type="ECO:0000313" key="2">
    <source>
        <dbReference type="Proteomes" id="UP001152607"/>
    </source>
</evidence>
<keyword evidence="2" id="KW-1185">Reference proteome</keyword>
<dbReference type="AlphaFoldDB" id="A0A9W4UBR7"/>
<protein>
    <submittedName>
        <fullName evidence="1">Uncharacterized protein</fullName>
    </submittedName>
</protein>